<sequence length="112" mass="12562">MGKLTADAAAVLVAMGVVYQSFSTSSMDLKEVTDESSSSLSPPIHPTLFALDSIFSPLLFPHSVCVFFVGRREPEDRERQGGEIYMDDNDDDDDDDEVVLMWRVELRTLQMQ</sequence>
<evidence type="ECO:0000313" key="1">
    <source>
        <dbReference type="EMBL" id="MBA4624651.1"/>
    </source>
</evidence>
<dbReference type="EMBL" id="GISG01048582">
    <property type="protein sequence ID" value="MBA4624651.1"/>
    <property type="molecule type" value="Transcribed_RNA"/>
</dbReference>
<reference evidence="1" key="2">
    <citation type="submission" date="2020-07" db="EMBL/GenBank/DDBJ databases">
        <authorList>
            <person name="Vera ALvarez R."/>
            <person name="Arias-Moreno D.M."/>
            <person name="Jimenez-Jacinto V."/>
            <person name="Jimenez-Bremont J.F."/>
            <person name="Swaminathan K."/>
            <person name="Moose S.P."/>
            <person name="Guerrero-Gonzalez M.L."/>
            <person name="Marino-Ramirez L."/>
            <person name="Landsman D."/>
            <person name="Rodriguez-Kessler M."/>
            <person name="Delgado-Sanchez P."/>
        </authorList>
    </citation>
    <scope>NUCLEOTIDE SEQUENCE</scope>
    <source>
        <tissue evidence="1">Cladode</tissue>
    </source>
</reference>
<accession>A0A7C8YRS5</accession>
<proteinExistence type="predicted"/>
<organism evidence="1">
    <name type="scientific">Opuntia streptacantha</name>
    <name type="common">Prickly pear cactus</name>
    <name type="synonym">Opuntia cardona</name>
    <dbReference type="NCBI Taxonomy" id="393608"/>
    <lineage>
        <taxon>Eukaryota</taxon>
        <taxon>Viridiplantae</taxon>
        <taxon>Streptophyta</taxon>
        <taxon>Embryophyta</taxon>
        <taxon>Tracheophyta</taxon>
        <taxon>Spermatophyta</taxon>
        <taxon>Magnoliopsida</taxon>
        <taxon>eudicotyledons</taxon>
        <taxon>Gunneridae</taxon>
        <taxon>Pentapetalae</taxon>
        <taxon>Caryophyllales</taxon>
        <taxon>Cactineae</taxon>
        <taxon>Cactaceae</taxon>
        <taxon>Opuntioideae</taxon>
        <taxon>Opuntia</taxon>
    </lineage>
</organism>
<name>A0A7C8YRS5_OPUST</name>
<dbReference type="AlphaFoldDB" id="A0A7C8YRS5"/>
<protein>
    <submittedName>
        <fullName evidence="1">Uncharacterized protein</fullName>
    </submittedName>
</protein>
<reference evidence="1" key="1">
    <citation type="journal article" date="2013" name="J. Plant Res.">
        <title>Effect of fungi and light on seed germination of three Opuntia species from semiarid lands of central Mexico.</title>
        <authorList>
            <person name="Delgado-Sanchez P."/>
            <person name="Jimenez-Bremont J.F."/>
            <person name="Guerrero-Gonzalez Mde L."/>
            <person name="Flores J."/>
        </authorList>
    </citation>
    <scope>NUCLEOTIDE SEQUENCE</scope>
    <source>
        <tissue evidence="1">Cladode</tissue>
    </source>
</reference>